<protein>
    <submittedName>
        <fullName evidence="2">Uncharacterized protein</fullName>
    </submittedName>
</protein>
<keyword evidence="1" id="KW-1133">Transmembrane helix</keyword>
<dbReference type="Proteomes" id="UP000246991">
    <property type="component" value="Unassembled WGS sequence"/>
</dbReference>
<keyword evidence="1" id="KW-0472">Membrane</keyword>
<comment type="caution">
    <text evidence="2">The sequence shown here is derived from an EMBL/GenBank/DDBJ whole genome shotgun (WGS) entry which is preliminary data.</text>
</comment>
<dbReference type="EMBL" id="PYWC01000035">
    <property type="protein sequence ID" value="PWW76218.1"/>
    <property type="molecule type" value="Genomic_DNA"/>
</dbReference>
<reference evidence="2 3" key="1">
    <citation type="submission" date="2018-03" db="EMBL/GenBank/DDBJ databases">
        <title>Genomes of Pezizomycetes fungi and the evolution of truffles.</title>
        <authorList>
            <person name="Murat C."/>
            <person name="Payen T."/>
            <person name="Noel B."/>
            <person name="Kuo A."/>
            <person name="Martin F.M."/>
        </authorList>
    </citation>
    <scope>NUCLEOTIDE SEQUENCE [LARGE SCALE GENOMIC DNA]</scope>
    <source>
        <strain evidence="2">091103-1</strain>
    </source>
</reference>
<feature type="non-terminal residue" evidence="2">
    <location>
        <position position="1"/>
    </location>
</feature>
<name>A0A317SPH3_9PEZI</name>
<feature type="transmembrane region" description="Helical" evidence="1">
    <location>
        <begin position="34"/>
        <end position="51"/>
    </location>
</feature>
<evidence type="ECO:0000256" key="1">
    <source>
        <dbReference type="SAM" id="Phobius"/>
    </source>
</evidence>
<keyword evidence="3" id="KW-1185">Reference proteome</keyword>
<accession>A0A317SPH3</accession>
<keyword evidence="1" id="KW-0812">Transmembrane</keyword>
<sequence length="53" mass="5747">KKLVGGALATKSQRDRLDVTGGTKRRGKKRKTSIITITPFLVPASVFPAFVHP</sequence>
<dbReference type="AlphaFoldDB" id="A0A317SPH3"/>
<evidence type="ECO:0000313" key="3">
    <source>
        <dbReference type="Proteomes" id="UP000246991"/>
    </source>
</evidence>
<evidence type="ECO:0000313" key="2">
    <source>
        <dbReference type="EMBL" id="PWW76218.1"/>
    </source>
</evidence>
<organism evidence="2 3">
    <name type="scientific">Tuber magnatum</name>
    <name type="common">white Piedmont truffle</name>
    <dbReference type="NCBI Taxonomy" id="42249"/>
    <lineage>
        <taxon>Eukaryota</taxon>
        <taxon>Fungi</taxon>
        <taxon>Dikarya</taxon>
        <taxon>Ascomycota</taxon>
        <taxon>Pezizomycotina</taxon>
        <taxon>Pezizomycetes</taxon>
        <taxon>Pezizales</taxon>
        <taxon>Tuberaceae</taxon>
        <taxon>Tuber</taxon>
    </lineage>
</organism>
<gene>
    <name evidence="2" type="ORF">C7212DRAFT_321895</name>
</gene>
<proteinExistence type="predicted"/>